<proteinExistence type="predicted"/>
<organism evidence="3 4">
    <name type="scientific">Armillaria gallica</name>
    <name type="common">Bulbous honey fungus</name>
    <name type="synonym">Armillaria bulbosa</name>
    <dbReference type="NCBI Taxonomy" id="47427"/>
    <lineage>
        <taxon>Eukaryota</taxon>
        <taxon>Fungi</taxon>
        <taxon>Dikarya</taxon>
        <taxon>Basidiomycota</taxon>
        <taxon>Agaricomycotina</taxon>
        <taxon>Agaricomycetes</taxon>
        <taxon>Agaricomycetidae</taxon>
        <taxon>Agaricales</taxon>
        <taxon>Marasmiineae</taxon>
        <taxon>Physalacriaceae</taxon>
        <taxon>Armillaria</taxon>
    </lineage>
</organism>
<feature type="transmembrane region" description="Helical" evidence="2">
    <location>
        <begin position="141"/>
        <end position="163"/>
    </location>
</feature>
<dbReference type="InParanoid" id="A0A2H3DI93"/>
<keyword evidence="2" id="KW-1133">Transmembrane helix</keyword>
<keyword evidence="2" id="KW-0472">Membrane</keyword>
<keyword evidence="4" id="KW-1185">Reference proteome</keyword>
<gene>
    <name evidence="3" type="ORF">ARMGADRAFT_1165030</name>
</gene>
<accession>A0A2H3DI93</accession>
<reference evidence="4" key="1">
    <citation type="journal article" date="2017" name="Nat. Ecol. Evol.">
        <title>Genome expansion and lineage-specific genetic innovations in the forest pathogenic fungi Armillaria.</title>
        <authorList>
            <person name="Sipos G."/>
            <person name="Prasanna A.N."/>
            <person name="Walter M.C."/>
            <person name="O'Connor E."/>
            <person name="Balint B."/>
            <person name="Krizsan K."/>
            <person name="Kiss B."/>
            <person name="Hess J."/>
            <person name="Varga T."/>
            <person name="Slot J."/>
            <person name="Riley R."/>
            <person name="Boka B."/>
            <person name="Rigling D."/>
            <person name="Barry K."/>
            <person name="Lee J."/>
            <person name="Mihaltcheva S."/>
            <person name="LaButti K."/>
            <person name="Lipzen A."/>
            <person name="Waldron R."/>
            <person name="Moloney N.M."/>
            <person name="Sperisen C."/>
            <person name="Kredics L."/>
            <person name="Vagvoelgyi C."/>
            <person name="Patrignani A."/>
            <person name="Fitzpatrick D."/>
            <person name="Nagy I."/>
            <person name="Doyle S."/>
            <person name="Anderson J.B."/>
            <person name="Grigoriev I.V."/>
            <person name="Gueldener U."/>
            <person name="Muensterkoetter M."/>
            <person name="Nagy L.G."/>
        </authorList>
    </citation>
    <scope>NUCLEOTIDE SEQUENCE [LARGE SCALE GENOMIC DNA]</scope>
    <source>
        <strain evidence="4">Ar21-2</strain>
    </source>
</reference>
<keyword evidence="2" id="KW-0812">Transmembrane</keyword>
<feature type="compositionally biased region" description="Basic and acidic residues" evidence="1">
    <location>
        <begin position="236"/>
        <end position="246"/>
    </location>
</feature>
<feature type="transmembrane region" description="Helical" evidence="2">
    <location>
        <begin position="31"/>
        <end position="53"/>
    </location>
</feature>
<dbReference type="AlphaFoldDB" id="A0A2H3DI93"/>
<evidence type="ECO:0000313" key="4">
    <source>
        <dbReference type="Proteomes" id="UP000217790"/>
    </source>
</evidence>
<evidence type="ECO:0000256" key="2">
    <source>
        <dbReference type="SAM" id="Phobius"/>
    </source>
</evidence>
<sequence>MAIQADIPPDLTNEDKAFVFQALDAYLNSNILLALLHGIYTGILAVTVWNIFINKRWPTRRALVVVIILLYALITVGVAADWSSTRPAFSENGQNFWTVFSELCSVHSAANLEAGIPPLMSTILADSYIIWCCWMIWEQRWLIVLLPILSLISAIVLILDLAFTIRHDLRWHYTDKIVGIVKGVAPTLLVGRAAAGHTRPTEEDDESSVVSTIRFQTSSLPSTSSFPESTMQSPAHEVDIEAQQERSDELVVVVERTQ</sequence>
<feature type="region of interest" description="Disordered" evidence="1">
    <location>
        <begin position="218"/>
        <end position="246"/>
    </location>
</feature>
<feature type="compositionally biased region" description="Low complexity" evidence="1">
    <location>
        <begin position="218"/>
        <end position="230"/>
    </location>
</feature>
<feature type="transmembrane region" description="Helical" evidence="2">
    <location>
        <begin position="62"/>
        <end position="80"/>
    </location>
</feature>
<dbReference type="EMBL" id="KZ293656">
    <property type="protein sequence ID" value="PBK93554.1"/>
    <property type="molecule type" value="Genomic_DNA"/>
</dbReference>
<evidence type="ECO:0000313" key="3">
    <source>
        <dbReference type="EMBL" id="PBK93554.1"/>
    </source>
</evidence>
<protein>
    <submittedName>
        <fullName evidence="3">Uncharacterized protein</fullName>
    </submittedName>
</protein>
<dbReference type="Proteomes" id="UP000217790">
    <property type="component" value="Unassembled WGS sequence"/>
</dbReference>
<evidence type="ECO:0000256" key="1">
    <source>
        <dbReference type="SAM" id="MobiDB-lite"/>
    </source>
</evidence>
<name>A0A2H3DI93_ARMGA</name>